<dbReference type="Proteomes" id="UP000319931">
    <property type="component" value="Unassembled WGS sequence"/>
</dbReference>
<dbReference type="Gene3D" id="2.20.200.10">
    <property type="entry name" value="Outer membrane efflux proteins (OEP)"/>
    <property type="match status" value="1"/>
</dbReference>
<dbReference type="GO" id="GO:0005886">
    <property type="term" value="C:plasma membrane"/>
    <property type="evidence" value="ECO:0007669"/>
    <property type="project" value="UniProtKB-SubCell"/>
</dbReference>
<proteinExistence type="inferred from homology"/>
<keyword evidence="2" id="KW-1134">Transmembrane beta strand</keyword>
<keyword evidence="2" id="KW-0812">Transmembrane</keyword>
<dbReference type="PROSITE" id="PS51257">
    <property type="entry name" value="PROKAR_LIPOPROTEIN"/>
    <property type="match status" value="1"/>
</dbReference>
<feature type="signal peptide" evidence="2">
    <location>
        <begin position="1"/>
        <end position="20"/>
    </location>
</feature>
<dbReference type="EMBL" id="RCZC01000002">
    <property type="protein sequence ID" value="TPG54307.1"/>
    <property type="molecule type" value="Genomic_DNA"/>
</dbReference>
<evidence type="ECO:0000256" key="3">
    <source>
        <dbReference type="SAM" id="MobiDB-lite"/>
    </source>
</evidence>
<dbReference type="Pfam" id="PF02321">
    <property type="entry name" value="OEP"/>
    <property type="match status" value="2"/>
</dbReference>
<dbReference type="OrthoDB" id="7181739at2"/>
<keyword evidence="2" id="KW-0449">Lipoprotein</keyword>
<accession>A0A502FXE9</accession>
<protein>
    <submittedName>
        <fullName evidence="4">Efflux transporter outer membrane subunit</fullName>
    </submittedName>
</protein>
<dbReference type="SUPFAM" id="SSF56954">
    <property type="entry name" value="Outer membrane efflux proteins (OEP)"/>
    <property type="match status" value="1"/>
</dbReference>
<keyword evidence="2" id="KW-0732">Signal</keyword>
<evidence type="ECO:0000256" key="1">
    <source>
        <dbReference type="ARBA" id="ARBA00007613"/>
    </source>
</evidence>
<sequence>MRQPFLIVATATLLSGCNLAPVYVRPAPPVAPSFPTGPAYGPAASGTQTPLAWRDVFTDPSLRTIIDRALTNNRDLRAAVANIASARAQYRVQRASQLPTISASGGPSLSRGGNTTGGIDSYSADVGVSGFEIDLFGRLKNLSKAAFETYLGTEAGARNTRLALIAETATAYATLAADQDLLAVAQDTVASTARSLRLTRSLNDAGLTGKVDVRSIETTNAQSRSDVENATTQVAQDRNTLELLVGAPVEAALLPGKLDTLEAGIAKVPVGVSSEVLLRRPDVIEAEHQLIGANANIGAARAAFFPTITLTSAVGFASTALSSLFTGGAFSWSGSSSASVPIFGGTNRGNLAYSVAQRDLYLAQYEKAVQSAFREVADALARAGTIERQQAAQADLLRASSQANVLAEARYREGIDTYLSALVTQRTYYTARQTKIATDLSALSNRVTLYQVLGGDSAGEGAGESAGSSLYPANLDRSAARSDDPTPKPSR</sequence>
<keyword evidence="5" id="KW-1185">Reference proteome</keyword>
<dbReference type="PANTHER" id="PTHR30203">
    <property type="entry name" value="OUTER MEMBRANE CATION EFFLUX PROTEIN"/>
    <property type="match status" value="1"/>
</dbReference>
<organism evidence="4 5">
    <name type="scientific">Sphingomonas glacialis</name>
    <dbReference type="NCBI Taxonomy" id="658225"/>
    <lineage>
        <taxon>Bacteria</taxon>
        <taxon>Pseudomonadati</taxon>
        <taxon>Pseudomonadota</taxon>
        <taxon>Alphaproteobacteria</taxon>
        <taxon>Sphingomonadales</taxon>
        <taxon>Sphingomonadaceae</taxon>
        <taxon>Sphingomonas</taxon>
    </lineage>
</organism>
<keyword evidence="2" id="KW-0564">Palmitate</keyword>
<comment type="similarity">
    <text evidence="1 2">Belongs to the outer membrane factor (OMF) (TC 1.B.17) family.</text>
</comment>
<comment type="caution">
    <text evidence="4">The sequence shown here is derived from an EMBL/GenBank/DDBJ whole genome shotgun (WGS) entry which is preliminary data.</text>
</comment>
<comment type="subcellular location">
    <subcellularLocation>
        <location evidence="2">Cell membrane</location>
        <topology evidence="2">Lipid-anchor</topology>
    </subcellularLocation>
</comment>
<feature type="chain" id="PRO_5021513955" evidence="2">
    <location>
        <begin position="21"/>
        <end position="491"/>
    </location>
</feature>
<dbReference type="GO" id="GO:0015562">
    <property type="term" value="F:efflux transmembrane transporter activity"/>
    <property type="evidence" value="ECO:0007669"/>
    <property type="project" value="InterPro"/>
</dbReference>
<feature type="compositionally biased region" description="Basic and acidic residues" evidence="3">
    <location>
        <begin position="478"/>
        <end position="491"/>
    </location>
</feature>
<dbReference type="PANTHER" id="PTHR30203:SF32">
    <property type="entry name" value="CATION EFFLUX SYSTEM PROTEIN CUSC"/>
    <property type="match status" value="1"/>
</dbReference>
<feature type="region of interest" description="Disordered" evidence="3">
    <location>
        <begin position="459"/>
        <end position="491"/>
    </location>
</feature>
<dbReference type="Gene3D" id="1.20.1600.10">
    <property type="entry name" value="Outer membrane efflux proteins (OEP)"/>
    <property type="match status" value="1"/>
</dbReference>
<evidence type="ECO:0000313" key="4">
    <source>
        <dbReference type="EMBL" id="TPG54307.1"/>
    </source>
</evidence>
<evidence type="ECO:0000313" key="5">
    <source>
        <dbReference type="Proteomes" id="UP000319931"/>
    </source>
</evidence>
<dbReference type="NCBIfam" id="TIGR01845">
    <property type="entry name" value="outer_NodT"/>
    <property type="match status" value="1"/>
</dbReference>
<dbReference type="RefSeq" id="WP_140849286.1">
    <property type="nucleotide sequence ID" value="NZ_RCZC01000002.1"/>
</dbReference>
<reference evidence="4 5" key="1">
    <citation type="journal article" date="2019" name="Environ. Microbiol.">
        <title>Species interactions and distinct microbial communities in high Arctic permafrost affected cryosols are associated with the CH4 and CO2 gas fluxes.</title>
        <authorList>
            <person name="Altshuler I."/>
            <person name="Hamel J."/>
            <person name="Turney S."/>
            <person name="Magnuson E."/>
            <person name="Levesque R."/>
            <person name="Greer C."/>
            <person name="Whyte L.G."/>
        </authorList>
    </citation>
    <scope>NUCLEOTIDE SEQUENCE [LARGE SCALE GENOMIC DNA]</scope>
    <source>
        <strain evidence="4 5">E6.1</strain>
    </source>
</reference>
<keyword evidence="2" id="KW-0472">Membrane</keyword>
<name>A0A502FXE9_9SPHN</name>
<dbReference type="AlphaFoldDB" id="A0A502FXE9"/>
<gene>
    <name evidence="4" type="ORF">EAH76_06410</name>
</gene>
<dbReference type="InterPro" id="IPR010131">
    <property type="entry name" value="MdtP/NodT-like"/>
</dbReference>
<evidence type="ECO:0000256" key="2">
    <source>
        <dbReference type="RuleBase" id="RU362097"/>
    </source>
</evidence>
<dbReference type="InterPro" id="IPR003423">
    <property type="entry name" value="OMP_efflux"/>
</dbReference>